<comment type="caution">
    <text evidence="2">The sequence shown here is derived from an EMBL/GenBank/DDBJ whole genome shotgun (WGS) entry which is preliminary data.</text>
</comment>
<feature type="region of interest" description="Disordered" evidence="1">
    <location>
        <begin position="90"/>
        <end position="110"/>
    </location>
</feature>
<gene>
    <name evidence="2" type="ORF">RHSP_82546</name>
</gene>
<dbReference type="AlphaFoldDB" id="N6U5R0"/>
<protein>
    <submittedName>
        <fullName evidence="2">Uncharacterized protein</fullName>
    </submittedName>
</protein>
<evidence type="ECO:0000313" key="3">
    <source>
        <dbReference type="Proteomes" id="UP000012429"/>
    </source>
</evidence>
<organism evidence="2 3">
    <name type="scientific">Rhizobium freirei PRF 81</name>
    <dbReference type="NCBI Taxonomy" id="363754"/>
    <lineage>
        <taxon>Bacteria</taxon>
        <taxon>Pseudomonadati</taxon>
        <taxon>Pseudomonadota</taxon>
        <taxon>Alphaproteobacteria</taxon>
        <taxon>Hyphomicrobiales</taxon>
        <taxon>Rhizobiaceae</taxon>
        <taxon>Rhizobium/Agrobacterium group</taxon>
        <taxon>Rhizobium</taxon>
    </lineage>
</organism>
<keyword evidence="3" id="KW-1185">Reference proteome</keyword>
<dbReference type="EMBL" id="AQHN01000083">
    <property type="protein sequence ID" value="ENN85588.1"/>
    <property type="molecule type" value="Genomic_DNA"/>
</dbReference>
<evidence type="ECO:0000313" key="2">
    <source>
        <dbReference type="EMBL" id="ENN85588.1"/>
    </source>
</evidence>
<sequence>MFASSWWTSNSTPLMRPDWRRIGAAAFLRLSATALFARSSGARAITFSPTMLGAIRNSISRAPSRIRSFISRCIVAYMCPSRFRATSSAPSHVQATGPVSTPWKISKAPA</sequence>
<dbReference type="STRING" id="363754.RHSP_82546"/>
<accession>N6U5R0</accession>
<proteinExistence type="predicted"/>
<dbReference type="Proteomes" id="UP000012429">
    <property type="component" value="Unassembled WGS sequence"/>
</dbReference>
<feature type="compositionally biased region" description="Polar residues" evidence="1">
    <location>
        <begin position="90"/>
        <end position="99"/>
    </location>
</feature>
<reference evidence="2 3" key="1">
    <citation type="journal article" date="2012" name="BMC Genomics">
        <title>Genomic basis of broad host range and environmental adaptability of Rhizobium tropici CIAT 899 and Rhizobium sp. PRF 81 which are used in inoculants for common bean (Phaseolus vulgaris L.).</title>
        <authorList>
            <person name="Ormeno-Orrillo E."/>
            <person name="Menna P."/>
            <person name="Almeida L.G."/>
            <person name="Ollero F.J."/>
            <person name="Nicolas M.F."/>
            <person name="Pains Rodrigues E."/>
            <person name="Shigueyoshi Nakatani A."/>
            <person name="Silva Batista J.S."/>
            <person name="Oliveira Chueire L.M."/>
            <person name="Souza R.C."/>
            <person name="Ribeiro Vasconcelos A.T."/>
            <person name="Megias M."/>
            <person name="Hungria M."/>
            <person name="Martinez-Romero E."/>
        </authorList>
    </citation>
    <scope>NUCLEOTIDE SEQUENCE [LARGE SCALE GENOMIC DNA]</scope>
    <source>
        <strain evidence="2 3">PRF 81</strain>
    </source>
</reference>
<evidence type="ECO:0000256" key="1">
    <source>
        <dbReference type="SAM" id="MobiDB-lite"/>
    </source>
</evidence>
<name>N6U5R0_9HYPH</name>